<dbReference type="EMBL" id="JAAVJR010001352">
    <property type="protein sequence ID" value="NJW55622.1"/>
    <property type="molecule type" value="Genomic_DNA"/>
</dbReference>
<evidence type="ECO:0000313" key="2">
    <source>
        <dbReference type="Proteomes" id="UP000703674"/>
    </source>
</evidence>
<comment type="caution">
    <text evidence="1">The sequence shown here is derived from an EMBL/GenBank/DDBJ whole genome shotgun (WGS) entry which is preliminary data.</text>
</comment>
<sequence length="93" mass="10715">MRQLIIKIPEGHKEEILKTVDEFKGKNTIHLQNGNHDIFYVFLPNQKVNDFLKRIDEYEEPEVNLIPRGVISMYPPASEAPDQVADVQPKSSL</sequence>
<feature type="non-terminal residue" evidence="1">
    <location>
        <position position="93"/>
    </location>
</feature>
<keyword evidence="2" id="KW-1185">Reference proteome</keyword>
<evidence type="ECO:0000313" key="1">
    <source>
        <dbReference type="EMBL" id="NJW55622.1"/>
    </source>
</evidence>
<reference evidence="1 2" key="1">
    <citation type="submission" date="2020-03" db="EMBL/GenBank/DDBJ databases">
        <title>Salinimicrobium sp. nov, isolated from SCS.</title>
        <authorList>
            <person name="Cao W.R."/>
        </authorList>
    </citation>
    <scope>NUCLEOTIDE SEQUENCE [LARGE SCALE GENOMIC DNA]</scope>
    <source>
        <strain evidence="2">J15B91</strain>
    </source>
</reference>
<dbReference type="RefSeq" id="WP_209310198.1">
    <property type="nucleotide sequence ID" value="NZ_JAAVJR010001352.1"/>
</dbReference>
<organism evidence="1 2">
    <name type="scientific">Salinimicrobium oceani</name>
    <dbReference type="NCBI Taxonomy" id="2722702"/>
    <lineage>
        <taxon>Bacteria</taxon>
        <taxon>Pseudomonadati</taxon>
        <taxon>Bacteroidota</taxon>
        <taxon>Flavobacteriia</taxon>
        <taxon>Flavobacteriales</taxon>
        <taxon>Flavobacteriaceae</taxon>
        <taxon>Salinimicrobium</taxon>
    </lineage>
</organism>
<proteinExistence type="predicted"/>
<gene>
    <name evidence="1" type="ORF">HC175_22160</name>
</gene>
<dbReference type="Proteomes" id="UP000703674">
    <property type="component" value="Unassembled WGS sequence"/>
</dbReference>
<name>A0ABX1D8N1_9FLAO</name>
<accession>A0ABX1D8N1</accession>
<protein>
    <submittedName>
        <fullName evidence="1">TIGR00341 family protein</fullName>
    </submittedName>
</protein>